<dbReference type="Pfam" id="PF05016">
    <property type="entry name" value="ParE_toxin"/>
    <property type="match status" value="1"/>
</dbReference>
<name>Q0I218_HISS1</name>
<dbReference type="InterPro" id="IPR052747">
    <property type="entry name" value="TA_system_RelE_toxin"/>
</dbReference>
<dbReference type="KEGG" id="hso:HS_0534"/>
<organism evidence="2">
    <name type="scientific">Histophilus somni (strain 129Pt)</name>
    <name type="common">Haemophilus somnus</name>
    <dbReference type="NCBI Taxonomy" id="205914"/>
    <lineage>
        <taxon>Bacteria</taxon>
        <taxon>Pseudomonadati</taxon>
        <taxon>Pseudomonadota</taxon>
        <taxon>Gammaproteobacteria</taxon>
        <taxon>Pasteurellales</taxon>
        <taxon>Pasteurellaceae</taxon>
        <taxon>Histophilus</taxon>
    </lineage>
</organism>
<gene>
    <name evidence="2" type="ordered locus">HS_0534</name>
</gene>
<dbReference type="PANTHER" id="PTHR38813:SF1">
    <property type="entry name" value="TOXIN RELE1-RELATED"/>
    <property type="match status" value="1"/>
</dbReference>
<dbReference type="PANTHER" id="PTHR38813">
    <property type="match status" value="1"/>
</dbReference>
<accession>Q0I218</accession>
<dbReference type="InterPro" id="IPR035093">
    <property type="entry name" value="RelE/ParE_toxin_dom_sf"/>
</dbReference>
<dbReference type="Gene3D" id="3.30.2310.20">
    <property type="entry name" value="RelE-like"/>
    <property type="match status" value="1"/>
</dbReference>
<dbReference type="HOGENOM" id="CLU_155761_6_4_6"/>
<dbReference type="EMBL" id="CP000436">
    <property type="protein sequence ID" value="ABI24811.1"/>
    <property type="molecule type" value="Genomic_DNA"/>
</dbReference>
<evidence type="ECO:0000313" key="2">
    <source>
        <dbReference type="EMBL" id="ABI24811.1"/>
    </source>
</evidence>
<evidence type="ECO:0000256" key="1">
    <source>
        <dbReference type="ARBA" id="ARBA00022649"/>
    </source>
</evidence>
<protein>
    <submittedName>
        <fullName evidence="2">Uncharacterized protein</fullName>
    </submittedName>
</protein>
<keyword evidence="1" id="KW-1277">Toxin-antitoxin system</keyword>
<dbReference type="InterPro" id="IPR007712">
    <property type="entry name" value="RelE/ParE_toxin"/>
</dbReference>
<reference evidence="2" key="1">
    <citation type="submission" date="2006-08" db="EMBL/GenBank/DDBJ databases">
        <title>Complete genome sequence of Haemophilus somnus 129PT.</title>
        <authorList>
            <person name="Copeland A."/>
            <person name="Lucas S."/>
            <person name="Lapidus A."/>
            <person name="Barry K."/>
            <person name="Glavina del Rio T."/>
            <person name="Hammon N."/>
            <person name="Dalin E."/>
            <person name="Tice H."/>
            <person name="Pitluck S."/>
            <person name="Brettin T.S."/>
            <person name="Bruce D."/>
            <person name="Challacombe J.F."/>
            <person name="Chertkov O."/>
            <person name="Detter J.C."/>
            <person name="Gilna P."/>
            <person name="Han S."/>
            <person name="Misra M."/>
            <person name="Tapia R."/>
            <person name="Thayer N.N."/>
            <person name="Xie G."/>
            <person name="Inzana T.J."/>
            <person name="Duncan A.J."/>
            <person name="Siddaramppa S."/>
            <person name="Richardson P."/>
        </authorList>
    </citation>
    <scope>NUCLEOTIDE SEQUENCE</scope>
    <source>
        <strain evidence="2">129PT</strain>
    </source>
</reference>
<sequence length="93" mass="11027">MNASAMNNKIIITSKADKQLERIDSRYKKAIIETISTLTNFPDLVLDITKLKGYMSKYRARVGKYRILFEWIEGEPRIIEIQEIKKRDERTYN</sequence>
<dbReference type="eggNOG" id="COG2026">
    <property type="taxonomic scope" value="Bacteria"/>
</dbReference>
<dbReference type="SUPFAM" id="SSF143011">
    <property type="entry name" value="RelE-like"/>
    <property type="match status" value="1"/>
</dbReference>
<proteinExistence type="predicted"/>
<dbReference type="AlphaFoldDB" id="Q0I218"/>